<dbReference type="Proteomes" id="UP001472677">
    <property type="component" value="Unassembled WGS sequence"/>
</dbReference>
<feature type="region of interest" description="Disordered" evidence="1">
    <location>
        <begin position="37"/>
        <end position="56"/>
    </location>
</feature>
<evidence type="ECO:0000256" key="1">
    <source>
        <dbReference type="SAM" id="MobiDB-lite"/>
    </source>
</evidence>
<gene>
    <name evidence="2" type="ORF">V6N12_067146</name>
</gene>
<proteinExistence type="predicted"/>
<sequence length="78" mass="8850">MFKICLIRAALAKWLSNASNMIDMEAQRMQHVLEQDHDDMDDDDPNESHIDAAKPIRDLSPHSDEILVGDGGTRFIPF</sequence>
<dbReference type="EMBL" id="JBBPBM010000083">
    <property type="protein sequence ID" value="KAK8510696.1"/>
    <property type="molecule type" value="Genomic_DNA"/>
</dbReference>
<protein>
    <submittedName>
        <fullName evidence="2">Uncharacterized protein</fullName>
    </submittedName>
</protein>
<evidence type="ECO:0000313" key="3">
    <source>
        <dbReference type="Proteomes" id="UP001472677"/>
    </source>
</evidence>
<evidence type="ECO:0000313" key="2">
    <source>
        <dbReference type="EMBL" id="KAK8510696.1"/>
    </source>
</evidence>
<comment type="caution">
    <text evidence="2">The sequence shown here is derived from an EMBL/GenBank/DDBJ whole genome shotgun (WGS) entry which is preliminary data.</text>
</comment>
<keyword evidence="3" id="KW-1185">Reference proteome</keyword>
<reference evidence="2 3" key="1">
    <citation type="journal article" date="2024" name="G3 (Bethesda)">
        <title>Genome assembly of Hibiscus sabdariffa L. provides insights into metabolisms of medicinal natural products.</title>
        <authorList>
            <person name="Kim T."/>
        </authorList>
    </citation>
    <scope>NUCLEOTIDE SEQUENCE [LARGE SCALE GENOMIC DNA]</scope>
    <source>
        <strain evidence="2">TK-2024</strain>
        <tissue evidence="2">Old leaves</tissue>
    </source>
</reference>
<accession>A0ABR2BU89</accession>
<name>A0ABR2BU89_9ROSI</name>
<feature type="compositionally biased region" description="Basic and acidic residues" evidence="1">
    <location>
        <begin position="46"/>
        <end position="56"/>
    </location>
</feature>
<organism evidence="2 3">
    <name type="scientific">Hibiscus sabdariffa</name>
    <name type="common">roselle</name>
    <dbReference type="NCBI Taxonomy" id="183260"/>
    <lineage>
        <taxon>Eukaryota</taxon>
        <taxon>Viridiplantae</taxon>
        <taxon>Streptophyta</taxon>
        <taxon>Embryophyta</taxon>
        <taxon>Tracheophyta</taxon>
        <taxon>Spermatophyta</taxon>
        <taxon>Magnoliopsida</taxon>
        <taxon>eudicotyledons</taxon>
        <taxon>Gunneridae</taxon>
        <taxon>Pentapetalae</taxon>
        <taxon>rosids</taxon>
        <taxon>malvids</taxon>
        <taxon>Malvales</taxon>
        <taxon>Malvaceae</taxon>
        <taxon>Malvoideae</taxon>
        <taxon>Hibiscus</taxon>
    </lineage>
</organism>